<sequence>MDLSVTKFRNLVRRGALPGPVRLADGVERWRADDLRAILSGTAARPSEDFEL</sequence>
<reference evidence="1 2" key="1">
    <citation type="submission" date="2013-09" db="EMBL/GenBank/DDBJ databases">
        <authorList>
            <consortium name="DOE Joint Genome Institute"/>
            <person name="Klenk H.-P."/>
            <person name="Huntemann M."/>
            <person name="Han J."/>
            <person name="Chen A."/>
            <person name="Kyrpides N."/>
            <person name="Mavromatis K."/>
            <person name="Markowitz V."/>
            <person name="Palaniappan K."/>
            <person name="Ivanova N."/>
            <person name="Schaumberg A."/>
            <person name="Pati A."/>
            <person name="Liolios K."/>
            <person name="Nordberg H.P."/>
            <person name="Cantor M.N."/>
            <person name="Hua S.X."/>
            <person name="Woyke T."/>
        </authorList>
    </citation>
    <scope>NUCLEOTIDE SEQUENCE [LARGE SCALE GENOMIC DNA]</scope>
    <source>
        <strain evidence="1 2">DSM 14336</strain>
    </source>
</reference>
<dbReference type="Proteomes" id="UP000018780">
    <property type="component" value="Chromosome"/>
</dbReference>
<dbReference type="STRING" id="999552.METH_06675"/>
<keyword evidence="2" id="KW-1185">Reference proteome</keyword>
<accession>V9VRY2</accession>
<proteinExistence type="predicted"/>
<dbReference type="HOGENOM" id="CLU_205348_0_0_5"/>
<organism evidence="1 2">
    <name type="scientific">Leisingera methylohalidivorans DSM 14336</name>
    <dbReference type="NCBI Taxonomy" id="999552"/>
    <lineage>
        <taxon>Bacteria</taxon>
        <taxon>Pseudomonadati</taxon>
        <taxon>Pseudomonadota</taxon>
        <taxon>Alphaproteobacteria</taxon>
        <taxon>Rhodobacterales</taxon>
        <taxon>Roseobacteraceae</taxon>
        <taxon>Leisingera</taxon>
    </lineage>
</organism>
<protein>
    <submittedName>
        <fullName evidence="1">Uncharacterized protein</fullName>
    </submittedName>
</protein>
<evidence type="ECO:0000313" key="2">
    <source>
        <dbReference type="Proteomes" id="UP000018780"/>
    </source>
</evidence>
<dbReference type="EMBL" id="CP006773">
    <property type="protein sequence ID" value="AHD00454.1"/>
    <property type="molecule type" value="Genomic_DNA"/>
</dbReference>
<dbReference type="KEGG" id="lmd:METH_06675"/>
<dbReference type="AlphaFoldDB" id="V9VRY2"/>
<gene>
    <name evidence="1" type="ORF">METH_06675</name>
</gene>
<dbReference type="PATRIC" id="fig|999552.6.peg.1348"/>
<name>V9VRY2_9RHOB</name>
<evidence type="ECO:0000313" key="1">
    <source>
        <dbReference type="EMBL" id="AHD00454.1"/>
    </source>
</evidence>